<evidence type="ECO:0000256" key="3">
    <source>
        <dbReference type="ARBA" id="ARBA00022692"/>
    </source>
</evidence>
<evidence type="ECO:0000256" key="7">
    <source>
        <dbReference type="ARBA" id="ARBA00022989"/>
    </source>
</evidence>
<dbReference type="PROSITE" id="PS50893">
    <property type="entry name" value="ABC_TRANSPORTER_2"/>
    <property type="match status" value="1"/>
</dbReference>
<keyword evidence="13" id="KW-1185">Reference proteome</keyword>
<name>A0AAV2Z376_9STRA</name>
<reference evidence="12" key="1">
    <citation type="submission" date="2022-11" db="EMBL/GenBank/DDBJ databases">
        <authorList>
            <person name="Morgan W.R."/>
            <person name="Tartar A."/>
        </authorList>
    </citation>
    <scope>NUCLEOTIDE SEQUENCE</scope>
    <source>
        <strain evidence="12">ARSEF 373</strain>
    </source>
</reference>
<evidence type="ECO:0008006" key="14">
    <source>
        <dbReference type="Google" id="ProtNLM"/>
    </source>
</evidence>
<dbReference type="InterPro" id="IPR003439">
    <property type="entry name" value="ABC_transporter-like_ATP-bd"/>
</dbReference>
<feature type="transmembrane region" description="Helical" evidence="9">
    <location>
        <begin position="93"/>
        <end position="114"/>
    </location>
</feature>
<keyword evidence="6" id="KW-0067">ATP-binding</keyword>
<dbReference type="Pfam" id="PF00005">
    <property type="entry name" value="ABC_tran"/>
    <property type="match status" value="2"/>
</dbReference>
<evidence type="ECO:0000256" key="1">
    <source>
        <dbReference type="ARBA" id="ARBA00004128"/>
    </source>
</evidence>
<accession>A0AAV2Z376</accession>
<evidence type="ECO:0000256" key="4">
    <source>
        <dbReference type="ARBA" id="ARBA00022737"/>
    </source>
</evidence>
<evidence type="ECO:0000256" key="8">
    <source>
        <dbReference type="ARBA" id="ARBA00023136"/>
    </source>
</evidence>
<dbReference type="SUPFAM" id="SSF90123">
    <property type="entry name" value="ABC transporter transmembrane region"/>
    <property type="match status" value="2"/>
</dbReference>
<dbReference type="CDD" id="cd03250">
    <property type="entry name" value="ABCC_MRP_domain1"/>
    <property type="match status" value="1"/>
</dbReference>
<dbReference type="InterPro" id="IPR050173">
    <property type="entry name" value="ABC_transporter_C-like"/>
</dbReference>
<evidence type="ECO:0000313" key="12">
    <source>
        <dbReference type="EMBL" id="DAZ99209.1"/>
    </source>
</evidence>
<dbReference type="InterPro" id="IPR027417">
    <property type="entry name" value="P-loop_NTPase"/>
</dbReference>
<evidence type="ECO:0000256" key="5">
    <source>
        <dbReference type="ARBA" id="ARBA00022741"/>
    </source>
</evidence>
<feature type="domain" description="ABC transmembrane type-1" evidence="11">
    <location>
        <begin position="704"/>
        <end position="927"/>
    </location>
</feature>
<dbReference type="AlphaFoldDB" id="A0AAV2Z376"/>
<feature type="transmembrane region" description="Helical" evidence="9">
    <location>
        <begin position="737"/>
        <end position="758"/>
    </location>
</feature>
<feature type="transmembrane region" description="Helical" evidence="9">
    <location>
        <begin position="330"/>
        <end position="359"/>
    </location>
</feature>
<feature type="domain" description="ABC transmembrane type-1" evidence="11">
    <location>
        <begin position="92"/>
        <end position="338"/>
    </location>
</feature>
<feature type="transmembrane region" description="Helical" evidence="9">
    <location>
        <begin position="701"/>
        <end position="725"/>
    </location>
</feature>
<dbReference type="Gene3D" id="3.40.50.300">
    <property type="entry name" value="P-loop containing nucleotide triphosphate hydrolases"/>
    <property type="match status" value="2"/>
</dbReference>
<dbReference type="PANTHER" id="PTHR24223:SF443">
    <property type="entry name" value="MULTIDRUG-RESISTANCE LIKE PROTEIN 1, ISOFORM I"/>
    <property type="match status" value="1"/>
</dbReference>
<dbReference type="PROSITE" id="PS50929">
    <property type="entry name" value="ABC_TM1F"/>
    <property type="match status" value="2"/>
</dbReference>
<dbReference type="SUPFAM" id="SSF52540">
    <property type="entry name" value="P-loop containing nucleoside triphosphate hydrolases"/>
    <property type="match status" value="2"/>
</dbReference>
<proteinExistence type="predicted"/>
<evidence type="ECO:0000259" key="10">
    <source>
        <dbReference type="PROSITE" id="PS50893"/>
    </source>
</evidence>
<evidence type="ECO:0000259" key="11">
    <source>
        <dbReference type="PROSITE" id="PS50929"/>
    </source>
</evidence>
<feature type="transmembrane region" description="Helical" evidence="9">
    <location>
        <begin position="229"/>
        <end position="255"/>
    </location>
</feature>
<reference evidence="12" key="2">
    <citation type="journal article" date="2023" name="Microbiol Resour">
        <title>Decontamination and Annotation of the Draft Genome Sequence of the Oomycete Lagenidium giganteum ARSEF 373.</title>
        <authorList>
            <person name="Morgan W.R."/>
            <person name="Tartar A."/>
        </authorList>
    </citation>
    <scope>NUCLEOTIDE SEQUENCE</scope>
    <source>
        <strain evidence="12">ARSEF 373</strain>
    </source>
</reference>
<keyword evidence="8 9" id="KW-0472">Membrane</keyword>
<dbReference type="GO" id="GO:0140359">
    <property type="term" value="F:ABC-type transporter activity"/>
    <property type="evidence" value="ECO:0007669"/>
    <property type="project" value="InterPro"/>
</dbReference>
<keyword evidence="3 9" id="KW-0812">Transmembrane</keyword>
<evidence type="ECO:0000256" key="9">
    <source>
        <dbReference type="SAM" id="Phobius"/>
    </source>
</evidence>
<dbReference type="Proteomes" id="UP001146120">
    <property type="component" value="Unassembled WGS sequence"/>
</dbReference>
<organism evidence="12 13">
    <name type="scientific">Lagenidium giganteum</name>
    <dbReference type="NCBI Taxonomy" id="4803"/>
    <lineage>
        <taxon>Eukaryota</taxon>
        <taxon>Sar</taxon>
        <taxon>Stramenopiles</taxon>
        <taxon>Oomycota</taxon>
        <taxon>Peronosporomycetes</taxon>
        <taxon>Pythiales</taxon>
        <taxon>Pythiaceae</taxon>
    </lineage>
</organism>
<keyword evidence="7 9" id="KW-1133">Transmembrane helix</keyword>
<dbReference type="InterPro" id="IPR036640">
    <property type="entry name" value="ABC1_TM_sf"/>
</dbReference>
<dbReference type="FunFam" id="3.40.50.300:FF:004162">
    <property type="entry name" value="ATP binding cassette subfamily C member 5"/>
    <property type="match status" value="1"/>
</dbReference>
<keyword evidence="5" id="KW-0547">Nucleotide-binding</keyword>
<dbReference type="EMBL" id="DAKRPA010000088">
    <property type="protein sequence ID" value="DAZ99209.1"/>
    <property type="molecule type" value="Genomic_DNA"/>
</dbReference>
<evidence type="ECO:0000256" key="6">
    <source>
        <dbReference type="ARBA" id="ARBA00022840"/>
    </source>
</evidence>
<dbReference type="PANTHER" id="PTHR24223">
    <property type="entry name" value="ATP-BINDING CASSETTE SUB-FAMILY C"/>
    <property type="match status" value="1"/>
</dbReference>
<evidence type="ECO:0000313" key="13">
    <source>
        <dbReference type="Proteomes" id="UP001146120"/>
    </source>
</evidence>
<sequence>MATYGAVPAMDAPRQLHPAQSASWWSRWWLSWFDPLFAVSASRRIRDEDVWDLPTHDQAANALEEFRPWLAATNGAIVPAVVQCHAGALARAAVLEVLVLGCNIAVPAVVYVIIHHSTSSSSIHDRDASAADDSATIAACVLALLVLHAIRVVGHQQSRARLLRVAVRVAASLECLLFEHAMAKTAAQPRVAECSNLCHECVQAIAPALVVLNDLWCVPINLCANLVGLYLLSGVAVLGGIASTVVVSSVVAILLRLETPRLRAWRTAKDKRLRAVYECFENIASVKLHALEPRYRQRISEARRDEDDERMRYMKVVNVHFWLMRAAPRFAAAIIFLCWSVVIRKAMIPTVAFTSLALVEELHKTYNRMISAVETLAYARISIDRIQAFLGNQVCTESNPVQAARQSHTTLYAIEVHNAVICPESVDPTQMTPLNLVVRPGEFVVLTGTVGSGKSTILAALAGLKTPVSGSVQVRGRVAYCSQTAWLQTRSIRDNILFGTAYDATRYRNVLTACCLLQDVAALPFGDKTVVGPHGINLSGGQQARICLARACYADADVYLLDAPLAAVDAIVQSKIVDRCLVELLRTKTILLCTHNLEVATSSHVDQAFQMSLGRLNPMVNNHERPNGSARVPRRLNGYEERCQEWQESHLVTATQRPQAQAQFRQLERKPDSPMHDKDGMDDVRVDVVCKYASYCGGRAFCGALLGSLCLSQLLLTCSDVWLSYWSGNSTSTQSAWAAGLYLALVCTGAVSALVAYFVSYWGCTTAAQILFRSMLQGLLSAPATFFTSSGRSIGDLLNRFSVDMHSIDVITRASLLNAARLWIQCLASLVVLVVALPEMSLVAPVLLLVMYYRRHHVTLAMDLFHHATVSVSPHLQAVAEAVDGRGVIRAFGQQHLRRFQLHHQAELDRTLKHFATYEMFRAWQDLQFLRLHALLLIALFAIVVRRDHLWLKSSPTEPLIANELSPSVIGLALLQLLGLQDVLSGVVIATMNLAVSMLKVHRVVQYAMIPSEHALMPFPLRTALALCPAWPTDGEIVFDSVTFQYDAISGPVLHNISLHIHKHEHVGIVGRTGAGKTSLVMALFRLNKLLHGKISIDGVNIADIALATLRSRLAIVPQTPLLFRGTLRAYLDPFDDHNDSELWGVVTRAGLRRSHLAIASPADDAHG</sequence>
<dbReference type="GO" id="GO:0016887">
    <property type="term" value="F:ATP hydrolysis activity"/>
    <property type="evidence" value="ECO:0007669"/>
    <property type="project" value="InterPro"/>
</dbReference>
<dbReference type="GO" id="GO:0005524">
    <property type="term" value="F:ATP binding"/>
    <property type="evidence" value="ECO:0007669"/>
    <property type="project" value="UniProtKB-KW"/>
</dbReference>
<feature type="domain" description="ABC transporter" evidence="10">
    <location>
        <begin position="411"/>
        <end position="638"/>
    </location>
</feature>
<comment type="caution">
    <text evidence="12">The sequence shown here is derived from an EMBL/GenBank/DDBJ whole genome shotgun (WGS) entry which is preliminary data.</text>
</comment>
<dbReference type="Gene3D" id="1.20.1560.10">
    <property type="entry name" value="ABC transporter type 1, transmembrane domain"/>
    <property type="match status" value="2"/>
</dbReference>
<dbReference type="SMART" id="SM00382">
    <property type="entry name" value="AAA"/>
    <property type="match status" value="2"/>
</dbReference>
<evidence type="ECO:0000256" key="2">
    <source>
        <dbReference type="ARBA" id="ARBA00022448"/>
    </source>
</evidence>
<dbReference type="Pfam" id="PF00664">
    <property type="entry name" value="ABC_membrane"/>
    <property type="match status" value="2"/>
</dbReference>
<comment type="subcellular location">
    <subcellularLocation>
        <location evidence="1">Vacuole membrane</location>
        <topology evidence="1">Multi-pass membrane protein</topology>
    </subcellularLocation>
</comment>
<dbReference type="GO" id="GO:0005774">
    <property type="term" value="C:vacuolar membrane"/>
    <property type="evidence" value="ECO:0007669"/>
    <property type="project" value="UniProtKB-SubCell"/>
</dbReference>
<keyword evidence="2" id="KW-0813">Transport</keyword>
<protein>
    <recommendedName>
        <fullName evidence="14">ABC transporter</fullName>
    </recommendedName>
</protein>
<keyword evidence="4" id="KW-0677">Repeat</keyword>
<dbReference type="InterPro" id="IPR003593">
    <property type="entry name" value="AAA+_ATPase"/>
</dbReference>
<feature type="transmembrane region" description="Helical" evidence="9">
    <location>
        <begin position="822"/>
        <end position="853"/>
    </location>
</feature>
<dbReference type="InterPro" id="IPR011527">
    <property type="entry name" value="ABC1_TM_dom"/>
</dbReference>
<gene>
    <name evidence="12" type="ORF">N0F65_008242</name>
</gene>
<feature type="transmembrane region" description="Helical" evidence="9">
    <location>
        <begin position="134"/>
        <end position="154"/>
    </location>
</feature>